<dbReference type="CDD" id="cd00609">
    <property type="entry name" value="AAT_like"/>
    <property type="match status" value="1"/>
</dbReference>
<accession>A0A926EGJ9</accession>
<keyword evidence="7" id="KW-0032">Aminotransferase</keyword>
<dbReference type="InterPro" id="IPR015422">
    <property type="entry name" value="PyrdxlP-dep_Trfase_small"/>
</dbReference>
<dbReference type="GO" id="GO:0008483">
    <property type="term" value="F:transaminase activity"/>
    <property type="evidence" value="ECO:0007669"/>
    <property type="project" value="UniProtKB-KW"/>
</dbReference>
<evidence type="ECO:0000256" key="4">
    <source>
        <dbReference type="ARBA" id="ARBA00023125"/>
    </source>
</evidence>
<dbReference type="SUPFAM" id="SSF46785">
    <property type="entry name" value="Winged helix' DNA-binding domain"/>
    <property type="match status" value="1"/>
</dbReference>
<sequence>MFCTIHLSKSDPTPLYIQLASELAHLIKIGEIPERTKLPTIRTLSRKLKINRDTVVNAYKVLENQGLVVAHVGSGTYVSPLTSQKDYEPETNLQTISCSTLSFNKDYFPTSLITQLTEQIIALEGWGAFSDPLYRERNLLRQSICQFFKSVGIMTTPAQIRFPKDFCTFLLDLLKVHPSSTICVEAYHDLTYSSFLRSLGFKIIEIPLTDDGLDLTYLEKQLQTEHIGFIWVSSYVQNPTGISYSPECKNRLIELAHLHHFYIIEDGTLSDFTYSHECLKPLYTLDSHGQVIYLHHFSKLYLPPLQYTFIALPNSLHKKINDPVACTFNERLLHFYLESDALGSIRQEIIEKSYLAYLKVYEALSAASHLLEIYSHKGSLFFWIKPTKISSEAFYDCFLRHHIIISPGEVFTLKSKCTYFRLSLAHLDDHTLPLMIDCLKELSTLEMN</sequence>
<dbReference type="InterPro" id="IPR051446">
    <property type="entry name" value="HTH_trans_reg/aminotransferase"/>
</dbReference>
<gene>
    <name evidence="7" type="ORF">H8718_03240</name>
</gene>
<dbReference type="InterPro" id="IPR036388">
    <property type="entry name" value="WH-like_DNA-bd_sf"/>
</dbReference>
<reference evidence="7" key="1">
    <citation type="submission" date="2020-08" db="EMBL/GenBank/DDBJ databases">
        <title>Genome public.</title>
        <authorList>
            <person name="Liu C."/>
            <person name="Sun Q."/>
        </authorList>
    </citation>
    <scope>NUCLEOTIDE SEQUENCE</scope>
    <source>
        <strain evidence="7">NSJ-12</strain>
    </source>
</reference>
<keyword evidence="4" id="KW-0238">DNA-binding</keyword>
<dbReference type="InterPro" id="IPR000524">
    <property type="entry name" value="Tscrpt_reg_HTH_GntR"/>
</dbReference>
<evidence type="ECO:0000256" key="2">
    <source>
        <dbReference type="ARBA" id="ARBA00022898"/>
    </source>
</evidence>
<dbReference type="GO" id="GO:0030170">
    <property type="term" value="F:pyridoxal phosphate binding"/>
    <property type="evidence" value="ECO:0007669"/>
    <property type="project" value="InterPro"/>
</dbReference>
<dbReference type="PROSITE" id="PS50949">
    <property type="entry name" value="HTH_GNTR"/>
    <property type="match status" value="1"/>
</dbReference>
<evidence type="ECO:0000256" key="1">
    <source>
        <dbReference type="ARBA" id="ARBA00005384"/>
    </source>
</evidence>
<keyword evidence="5" id="KW-0804">Transcription</keyword>
<comment type="similarity">
    <text evidence="1">In the C-terminal section; belongs to the class-I pyridoxal-phosphate-dependent aminotransferase family.</text>
</comment>
<dbReference type="PANTHER" id="PTHR46577:SF2">
    <property type="entry name" value="TRANSCRIPTIONAL REGULATORY PROTEIN"/>
    <property type="match status" value="1"/>
</dbReference>
<dbReference type="InterPro" id="IPR004839">
    <property type="entry name" value="Aminotransferase_I/II_large"/>
</dbReference>
<dbReference type="CDD" id="cd07377">
    <property type="entry name" value="WHTH_GntR"/>
    <property type="match status" value="1"/>
</dbReference>
<organism evidence="7 8">
    <name type="scientific">Zhenhengia yiwuensis</name>
    <dbReference type="NCBI Taxonomy" id="2763666"/>
    <lineage>
        <taxon>Bacteria</taxon>
        <taxon>Bacillati</taxon>
        <taxon>Bacillota</taxon>
        <taxon>Clostridia</taxon>
        <taxon>Lachnospirales</taxon>
        <taxon>Lachnospiraceae</taxon>
        <taxon>Zhenhengia</taxon>
    </lineage>
</organism>
<comment type="caution">
    <text evidence="7">The sequence shown here is derived from an EMBL/GenBank/DDBJ whole genome shotgun (WGS) entry which is preliminary data.</text>
</comment>
<dbReference type="RefSeq" id="WP_249331523.1">
    <property type="nucleotide sequence ID" value="NZ_JACRSY010000004.1"/>
</dbReference>
<name>A0A926EGJ9_9FIRM</name>
<evidence type="ECO:0000313" key="8">
    <source>
        <dbReference type="Proteomes" id="UP000655830"/>
    </source>
</evidence>
<dbReference type="GO" id="GO:0003700">
    <property type="term" value="F:DNA-binding transcription factor activity"/>
    <property type="evidence" value="ECO:0007669"/>
    <property type="project" value="InterPro"/>
</dbReference>
<dbReference type="AlphaFoldDB" id="A0A926EGJ9"/>
<keyword evidence="2" id="KW-0663">Pyridoxal phosphate</keyword>
<dbReference type="Gene3D" id="3.40.640.10">
    <property type="entry name" value="Type I PLP-dependent aspartate aminotransferase-like (Major domain)"/>
    <property type="match status" value="1"/>
</dbReference>
<feature type="domain" description="HTH gntR-type" evidence="6">
    <location>
        <begin position="13"/>
        <end position="81"/>
    </location>
</feature>
<dbReference type="Pfam" id="PF00155">
    <property type="entry name" value="Aminotran_1_2"/>
    <property type="match status" value="1"/>
</dbReference>
<dbReference type="Pfam" id="PF00392">
    <property type="entry name" value="GntR"/>
    <property type="match status" value="1"/>
</dbReference>
<evidence type="ECO:0000259" key="6">
    <source>
        <dbReference type="PROSITE" id="PS50949"/>
    </source>
</evidence>
<evidence type="ECO:0000313" key="7">
    <source>
        <dbReference type="EMBL" id="MBC8578545.1"/>
    </source>
</evidence>
<dbReference type="GO" id="GO:0003677">
    <property type="term" value="F:DNA binding"/>
    <property type="evidence" value="ECO:0007669"/>
    <property type="project" value="UniProtKB-KW"/>
</dbReference>
<proteinExistence type="inferred from homology"/>
<dbReference type="SUPFAM" id="SSF53383">
    <property type="entry name" value="PLP-dependent transferases"/>
    <property type="match status" value="1"/>
</dbReference>
<dbReference type="InterPro" id="IPR036390">
    <property type="entry name" value="WH_DNA-bd_sf"/>
</dbReference>
<dbReference type="EMBL" id="JACRSY010000004">
    <property type="protein sequence ID" value="MBC8578545.1"/>
    <property type="molecule type" value="Genomic_DNA"/>
</dbReference>
<dbReference type="InterPro" id="IPR015421">
    <property type="entry name" value="PyrdxlP-dep_Trfase_major"/>
</dbReference>
<keyword evidence="7" id="KW-0808">Transferase</keyword>
<dbReference type="Gene3D" id="3.90.1150.10">
    <property type="entry name" value="Aspartate Aminotransferase, domain 1"/>
    <property type="match status" value="1"/>
</dbReference>
<dbReference type="PANTHER" id="PTHR46577">
    <property type="entry name" value="HTH-TYPE TRANSCRIPTIONAL REGULATORY PROTEIN GABR"/>
    <property type="match status" value="1"/>
</dbReference>
<dbReference type="InterPro" id="IPR015424">
    <property type="entry name" value="PyrdxlP-dep_Trfase"/>
</dbReference>
<keyword evidence="3" id="KW-0805">Transcription regulation</keyword>
<keyword evidence="8" id="KW-1185">Reference proteome</keyword>
<dbReference type="Proteomes" id="UP000655830">
    <property type="component" value="Unassembled WGS sequence"/>
</dbReference>
<dbReference type="Gene3D" id="1.10.10.10">
    <property type="entry name" value="Winged helix-like DNA-binding domain superfamily/Winged helix DNA-binding domain"/>
    <property type="match status" value="1"/>
</dbReference>
<protein>
    <submittedName>
        <fullName evidence="7">PLP-dependent aminotransferase family protein</fullName>
    </submittedName>
</protein>
<evidence type="ECO:0000256" key="3">
    <source>
        <dbReference type="ARBA" id="ARBA00023015"/>
    </source>
</evidence>
<dbReference type="SMART" id="SM00345">
    <property type="entry name" value="HTH_GNTR"/>
    <property type="match status" value="1"/>
</dbReference>
<evidence type="ECO:0000256" key="5">
    <source>
        <dbReference type="ARBA" id="ARBA00023163"/>
    </source>
</evidence>